<dbReference type="Gene3D" id="2.180.10.10">
    <property type="entry name" value="RHS repeat-associated core"/>
    <property type="match status" value="1"/>
</dbReference>
<gene>
    <name evidence="1" type="ORF">NITLEN_40360</name>
</gene>
<dbReference type="EMBL" id="OUNR01000017">
    <property type="protein sequence ID" value="SPP65887.1"/>
    <property type="molecule type" value="Genomic_DNA"/>
</dbReference>
<organism evidence="1 2">
    <name type="scientific">Nitrospira lenta</name>
    <dbReference type="NCBI Taxonomy" id="1436998"/>
    <lineage>
        <taxon>Bacteria</taxon>
        <taxon>Pseudomonadati</taxon>
        <taxon>Nitrospirota</taxon>
        <taxon>Nitrospiria</taxon>
        <taxon>Nitrospirales</taxon>
        <taxon>Nitrospiraceae</taxon>
        <taxon>Nitrospira</taxon>
    </lineage>
</organism>
<proteinExistence type="predicted"/>
<dbReference type="AlphaFoldDB" id="A0A330L7J8"/>
<sequence>MQIDHPWLCRVLFIVGVLLCPAAGSVLGETTSDLSKQELTGPVKMAVTRHSQLRTVHHFNRDGRLTEVELFPTQETDSVQYRLSYDDAGRVTEEQTIKPDGHVLYQKYYRYGFDGQGRQVAMLAATDDGQLAYAEFNLYDEQGALTEDLAITGNGTVEKSLYDIGGKLIYLARYFHGRLVLESTHHHGALDRLEESRFYSGNGTLMRKDAYRYNAAGLRIEQQSEFFRSAHLRKSRVTYEFDTVGNWTKETIQRWTEKHGALSLMETVVSRERQITYH</sequence>
<reference evidence="2" key="1">
    <citation type="submission" date="2018-04" db="EMBL/GenBank/DDBJ databases">
        <authorList>
            <person name="Lucker S."/>
            <person name="Sakoula D."/>
        </authorList>
    </citation>
    <scope>NUCLEOTIDE SEQUENCE [LARGE SCALE GENOMIC DNA]</scope>
</reference>
<dbReference type="InParanoid" id="A0A330L7J8"/>
<evidence type="ECO:0008006" key="3">
    <source>
        <dbReference type="Google" id="ProtNLM"/>
    </source>
</evidence>
<keyword evidence="2" id="KW-1185">Reference proteome</keyword>
<dbReference type="Proteomes" id="UP000248168">
    <property type="component" value="Unassembled WGS sequence"/>
</dbReference>
<name>A0A330L7J8_9BACT</name>
<dbReference type="OrthoDB" id="9810681at2"/>
<evidence type="ECO:0000313" key="1">
    <source>
        <dbReference type="EMBL" id="SPP65887.1"/>
    </source>
</evidence>
<dbReference type="RefSeq" id="WP_121990102.1">
    <property type="nucleotide sequence ID" value="NZ_OUNR01000017.1"/>
</dbReference>
<protein>
    <recommendedName>
        <fullName evidence="3">Rhs family protein</fullName>
    </recommendedName>
</protein>
<accession>A0A330L7J8</accession>
<evidence type="ECO:0000313" key="2">
    <source>
        <dbReference type="Proteomes" id="UP000248168"/>
    </source>
</evidence>